<keyword evidence="8" id="KW-0067">ATP-binding</keyword>
<dbReference type="Gene3D" id="3.50.30.10">
    <property type="entry name" value="Phosphohistidine domain"/>
    <property type="match status" value="1"/>
</dbReference>
<keyword evidence="5 12" id="KW-0479">Metal-binding</keyword>
<dbReference type="InterPro" id="IPR018274">
    <property type="entry name" value="PEP_util_AS"/>
</dbReference>
<evidence type="ECO:0000259" key="16">
    <source>
        <dbReference type="Pfam" id="PF02896"/>
    </source>
</evidence>
<feature type="domain" description="PEP-utilising enzyme C-terminal" evidence="16">
    <location>
        <begin position="619"/>
        <end position="974"/>
    </location>
</feature>
<keyword evidence="6" id="KW-0547">Nucleotide-binding</keyword>
<feature type="binding site" evidence="11">
    <location>
        <position position="850"/>
    </location>
    <ligand>
        <name>substrate</name>
    </ligand>
</feature>
<dbReference type="NCBIfam" id="NF004531">
    <property type="entry name" value="PRK05878.1"/>
    <property type="match status" value="1"/>
</dbReference>
<evidence type="ECO:0000256" key="8">
    <source>
        <dbReference type="ARBA" id="ARBA00022840"/>
    </source>
</evidence>
<comment type="cofactor">
    <cofactor evidence="1 12">
        <name>Mg(2+)</name>
        <dbReference type="ChEBI" id="CHEBI:18420"/>
    </cofactor>
</comment>
<dbReference type="EC" id="2.7.9.1" evidence="3"/>
<dbReference type="PROSITE" id="PS00370">
    <property type="entry name" value="PEP_ENZYMES_PHOS_SITE"/>
    <property type="match status" value="1"/>
</dbReference>
<dbReference type="InterPro" id="IPR008279">
    <property type="entry name" value="PEP-util_enz_mobile_dom"/>
</dbReference>
<evidence type="ECO:0000259" key="15">
    <source>
        <dbReference type="Pfam" id="PF01326"/>
    </source>
</evidence>
<feature type="binding site" evidence="11">
    <location>
        <position position="872"/>
    </location>
    <ligand>
        <name>substrate</name>
    </ligand>
</feature>
<evidence type="ECO:0000256" key="13">
    <source>
        <dbReference type="SAM" id="MobiDB-lite"/>
    </source>
</evidence>
<evidence type="ECO:0000313" key="17">
    <source>
        <dbReference type="EMBL" id="AIT69973.1"/>
    </source>
</evidence>
<reference evidence="17" key="1">
    <citation type="journal article" date="2014" name="PLoS ONE">
        <title>Phylogeny of c4-photosynthesis enzymes based on algal transcriptomic and genomic data supports an archaeal/proteobacterial origin and multiple duplication for most c4-related genes.</title>
        <authorList>
            <person name="Chi S."/>
            <person name="Wu S."/>
            <person name="Yu J."/>
            <person name="Wang X."/>
            <person name="Tang X."/>
            <person name="Liu T."/>
        </authorList>
    </citation>
    <scope>NUCLEOTIDE SEQUENCE</scope>
    <source>
        <strain evidence="17">YSBD-2039011</strain>
    </source>
</reference>
<dbReference type="GO" id="GO:0050242">
    <property type="term" value="F:pyruvate, phosphate dikinase activity"/>
    <property type="evidence" value="ECO:0007669"/>
    <property type="project" value="UniProtKB-EC"/>
</dbReference>
<dbReference type="InterPro" id="IPR040442">
    <property type="entry name" value="Pyrv_kinase-like_dom_sf"/>
</dbReference>
<evidence type="ECO:0000256" key="1">
    <source>
        <dbReference type="ARBA" id="ARBA00001946"/>
    </source>
</evidence>
<dbReference type="PANTHER" id="PTHR22931:SF9">
    <property type="entry name" value="PYRUVATE, PHOSPHATE DIKINASE 1, CHLOROPLASTIC"/>
    <property type="match status" value="1"/>
</dbReference>
<keyword evidence="9 12" id="KW-0460">Magnesium</keyword>
<feature type="binding site" evidence="11">
    <location>
        <position position="873"/>
    </location>
    <ligand>
        <name>substrate</name>
    </ligand>
</feature>
<evidence type="ECO:0000256" key="10">
    <source>
        <dbReference type="PIRSR" id="PIRSR000853-1"/>
    </source>
</evidence>
<dbReference type="Gene3D" id="3.30.470.20">
    <property type="entry name" value="ATP-grasp fold, B domain"/>
    <property type="match status" value="1"/>
</dbReference>
<feature type="binding site" evidence="11">
    <location>
        <position position="871"/>
    </location>
    <ligand>
        <name>substrate</name>
    </ligand>
</feature>
<dbReference type="Gene3D" id="1.10.189.10">
    <property type="entry name" value="Pyruvate Phosphate Dikinase, domain 2"/>
    <property type="match status" value="1"/>
</dbReference>
<feature type="binding site" evidence="11">
    <location>
        <position position="874"/>
    </location>
    <ligand>
        <name>substrate</name>
    </ligand>
</feature>
<evidence type="ECO:0000256" key="11">
    <source>
        <dbReference type="PIRSR" id="PIRSR000853-2"/>
    </source>
</evidence>
<dbReference type="Gene3D" id="3.30.1490.20">
    <property type="entry name" value="ATP-grasp fold, A domain"/>
    <property type="match status" value="1"/>
</dbReference>
<comment type="similarity">
    <text evidence="2">Belongs to the PEP-utilizing enzyme family.</text>
</comment>
<proteinExistence type="evidence at transcript level"/>
<dbReference type="Gene3D" id="1.20.80.30">
    <property type="match status" value="1"/>
</dbReference>
<dbReference type="EMBL" id="KM113710">
    <property type="protein sequence ID" value="AIT69973.1"/>
    <property type="molecule type" value="mRNA"/>
</dbReference>
<organism evidence="17">
    <name type="scientific">Heterosiphonia pulchra</name>
    <dbReference type="NCBI Taxonomy" id="189631"/>
    <lineage>
        <taxon>Eukaryota</taxon>
        <taxon>Rhodophyta</taxon>
        <taxon>Florideophyceae</taxon>
        <taxon>Rhodymeniophycidae</taxon>
        <taxon>Ceramiales</taxon>
        <taxon>Dasyaceae</taxon>
        <taxon>Heterosiphonia</taxon>
    </lineage>
</organism>
<dbReference type="PIRSF" id="PIRSF000853">
    <property type="entry name" value="PPDK"/>
    <property type="match status" value="1"/>
</dbReference>
<evidence type="ECO:0000259" key="14">
    <source>
        <dbReference type="Pfam" id="PF00391"/>
    </source>
</evidence>
<keyword evidence="4" id="KW-0808">Transferase</keyword>
<accession>A0A097IU40</accession>
<feature type="binding site" evidence="12">
    <location>
        <position position="850"/>
    </location>
    <ligand>
        <name>Mg(2+)</name>
        <dbReference type="ChEBI" id="CHEBI:18420"/>
    </ligand>
</feature>
<dbReference type="GO" id="GO:0046872">
    <property type="term" value="F:metal ion binding"/>
    <property type="evidence" value="ECO:0007669"/>
    <property type="project" value="UniProtKB-KW"/>
</dbReference>
<dbReference type="Pfam" id="PF02896">
    <property type="entry name" value="PEP-utilizers_C"/>
    <property type="match status" value="1"/>
</dbReference>
<dbReference type="SUPFAM" id="SSF56059">
    <property type="entry name" value="Glutathione synthetase ATP-binding domain-like"/>
    <property type="match status" value="1"/>
</dbReference>
<dbReference type="InterPro" id="IPR002192">
    <property type="entry name" value="PPDK_AMP/ATP-bd"/>
</dbReference>
<dbReference type="GO" id="GO:0005524">
    <property type="term" value="F:ATP binding"/>
    <property type="evidence" value="ECO:0007669"/>
    <property type="project" value="UniProtKB-KW"/>
</dbReference>
<feature type="binding site" evidence="12">
    <location>
        <position position="874"/>
    </location>
    <ligand>
        <name>Mg(2+)</name>
        <dbReference type="ChEBI" id="CHEBI:18420"/>
    </ligand>
</feature>
<gene>
    <name evidence="17" type="primary">ppdk</name>
</gene>
<evidence type="ECO:0000256" key="2">
    <source>
        <dbReference type="ARBA" id="ARBA00007837"/>
    </source>
</evidence>
<dbReference type="NCBIfam" id="TIGR01828">
    <property type="entry name" value="pyru_phos_dikin"/>
    <property type="match status" value="1"/>
</dbReference>
<evidence type="ECO:0000256" key="5">
    <source>
        <dbReference type="ARBA" id="ARBA00022723"/>
    </source>
</evidence>
<dbReference type="PANTHER" id="PTHR22931">
    <property type="entry name" value="PHOSPHOENOLPYRUVATE DIKINASE-RELATED"/>
    <property type="match status" value="1"/>
</dbReference>
<dbReference type="Pfam" id="PF01326">
    <property type="entry name" value="PPDK_N"/>
    <property type="match status" value="1"/>
</dbReference>
<feature type="binding site" evidence="11">
    <location>
        <position position="661"/>
    </location>
    <ligand>
        <name>substrate</name>
    </ligand>
</feature>
<dbReference type="InterPro" id="IPR000121">
    <property type="entry name" value="PEP_util_C"/>
</dbReference>
<dbReference type="Gene3D" id="3.20.20.60">
    <property type="entry name" value="Phosphoenolpyruvate-binding domains"/>
    <property type="match status" value="1"/>
</dbReference>
<feature type="compositionally biased region" description="Polar residues" evidence="13">
    <location>
        <begin position="19"/>
        <end position="30"/>
    </location>
</feature>
<evidence type="ECO:0000256" key="12">
    <source>
        <dbReference type="PIRSR" id="PIRSR000853-3"/>
    </source>
</evidence>
<sequence length="995" mass="107116">MYTKPAFNAAVPLGRPTTLPLSRCSSRPTLQASASQPPSSESPSSSIRRPIGRTIPLIKPASSPTTSSDAVDVPVEPRYLYSFRPGHSDATHPTAALLGGKGCALATMSQMSLPVPPGFILSTSLCARLTSSSSSNSSSTTATPILFPDSLTSQIETALAALSDSVGRVFGSATNPLLLSVRSGAPVSMPGMMDTVLNLGLNDKTVEALAKQTDNAIFAYDSYRRFLSMYANVVLSLPNALFEKSLSDMKSQYDCATDADLPLKALKQLVNKFKHHILSETGIPFEQDVFVQLRNTIAAVFQSWQNPRAQTYRAINHIPMSLGTAVVVQAMVFGNSGPTSATGVFFSRDPSTGVNKLYGEFLTNAQGEDVVAGIRTPQPIVRVTNVEGLSKKNSMQEVMPDVYKQVVDVSNLLEQHFKDVQDVEFTVEKGTLYILQTRAAKRTALAAVRSAVEMEGEGLISKDEALKRVDPKSLRQLLHPTLDSDVERDVVATGLPASPGAASGVVALSCNSAEFFAQQGLDVILCREETSPEDVAGMHISKGIVTARGGMTSHAAVVARGMGRACITGVSSMTIDEEKGVVKLDENVSVKEGDCVTIDGATGQVMLGKLETKPAQMCEEFKTLMQWADQRRDMTVLANAETPEDVRRALSLGAEGVGLCRTEHMFFDADRIVAVRQMILAEDNEVRTDALNKLLPMQRQDFTEILEVMQGRPVTIRLLDPPLHEFLPHEQHEFEAVARSAGVSVDVLKARADASREANPMLGLRGCRVGIVYPEIYRMQTQAIVLAAVDVARKSDKVVCVHVMVPFVSSVDELEIVRREIDNVASTILSSSENEEVAHLVQYTVGTMIELPRAALTAGEIARQASFFSFGTNDLTQTTLGMSRDDAGSFLQNYLKSGVIDRDPFVSLDIEGVGMLVELAAKEGRKTRKDLKLCLCGEQGADKDTVVFAQKIGLDAVSCSPFFVPVARLAAAQAAIVQQEIRDDATSGGASTGSM</sequence>
<evidence type="ECO:0000256" key="7">
    <source>
        <dbReference type="ARBA" id="ARBA00022777"/>
    </source>
</evidence>
<dbReference type="InterPro" id="IPR023151">
    <property type="entry name" value="PEP_util_CS"/>
</dbReference>
<name>A0A097IU40_9FLOR</name>
<dbReference type="InterPro" id="IPR013815">
    <property type="entry name" value="ATP_grasp_subdomain_1"/>
</dbReference>
<keyword evidence="7 17" id="KW-0418">Kinase</keyword>
<dbReference type="GO" id="GO:0016301">
    <property type="term" value="F:kinase activity"/>
    <property type="evidence" value="ECO:0007669"/>
    <property type="project" value="UniProtKB-KW"/>
</dbReference>
<dbReference type="InterPro" id="IPR015813">
    <property type="entry name" value="Pyrv/PenolPyrv_kinase-like_dom"/>
</dbReference>
<dbReference type="SUPFAM" id="SSF51621">
    <property type="entry name" value="Phosphoenolpyruvate/pyruvate domain"/>
    <property type="match status" value="1"/>
</dbReference>
<dbReference type="PROSITE" id="PS00742">
    <property type="entry name" value="PEP_ENZYMES_2"/>
    <property type="match status" value="1"/>
</dbReference>
<feature type="domain" description="PEP-utilising enzyme mobile" evidence="14">
    <location>
        <begin position="522"/>
        <end position="603"/>
    </location>
</feature>
<dbReference type="SUPFAM" id="SSF52009">
    <property type="entry name" value="Phosphohistidine domain"/>
    <property type="match status" value="1"/>
</dbReference>
<feature type="binding site" evidence="11">
    <location>
        <position position="717"/>
    </location>
    <ligand>
        <name>substrate</name>
    </ligand>
</feature>
<evidence type="ECO:0000256" key="6">
    <source>
        <dbReference type="ARBA" id="ARBA00022741"/>
    </source>
</evidence>
<dbReference type="InterPro" id="IPR010121">
    <property type="entry name" value="Pyruvate_phosphate_dikinase"/>
</dbReference>
<protein>
    <recommendedName>
        <fullName evidence="3">pyruvate, phosphate dikinase</fullName>
        <ecNumber evidence="3">2.7.9.1</ecNumber>
    </recommendedName>
</protein>
<keyword evidence="17" id="KW-0670">Pyruvate</keyword>
<dbReference type="Pfam" id="PF00391">
    <property type="entry name" value="PEP-utilizers"/>
    <property type="match status" value="1"/>
</dbReference>
<feature type="domain" description="Pyruvate phosphate dikinase AMP/ATP-binding" evidence="15">
    <location>
        <begin position="96"/>
        <end position="454"/>
    </location>
</feature>
<feature type="region of interest" description="Disordered" evidence="13">
    <location>
        <begin position="1"/>
        <end position="50"/>
    </location>
</feature>
<feature type="compositionally biased region" description="Low complexity" evidence="13">
    <location>
        <begin position="31"/>
        <end position="49"/>
    </location>
</feature>
<evidence type="ECO:0000256" key="9">
    <source>
        <dbReference type="ARBA" id="ARBA00022842"/>
    </source>
</evidence>
<feature type="active site" description="Proton donor" evidence="10">
    <location>
        <position position="936"/>
    </location>
</feature>
<feature type="active site" description="Tele-phosphohistidine intermediate" evidence="10">
    <location>
        <position position="554"/>
    </location>
</feature>
<evidence type="ECO:0000256" key="3">
    <source>
        <dbReference type="ARBA" id="ARBA00011994"/>
    </source>
</evidence>
<dbReference type="AlphaFoldDB" id="A0A097IU40"/>
<evidence type="ECO:0000256" key="4">
    <source>
        <dbReference type="ARBA" id="ARBA00022679"/>
    </source>
</evidence>
<dbReference type="InterPro" id="IPR036637">
    <property type="entry name" value="Phosphohistidine_dom_sf"/>
</dbReference>